<proteinExistence type="inferred from homology"/>
<feature type="compositionally biased region" description="Polar residues" evidence="6">
    <location>
        <begin position="1137"/>
        <end position="1153"/>
    </location>
</feature>
<evidence type="ECO:0000256" key="8">
    <source>
        <dbReference type="SAM" id="SignalP"/>
    </source>
</evidence>
<evidence type="ECO:0000256" key="2">
    <source>
        <dbReference type="ARBA" id="ARBA00006166"/>
    </source>
</evidence>
<evidence type="ECO:0000313" key="12">
    <source>
        <dbReference type="EMBL" id="PAA61648.1"/>
    </source>
</evidence>
<feature type="region of interest" description="Disordered" evidence="6">
    <location>
        <begin position="1129"/>
        <end position="1163"/>
    </location>
</feature>
<dbReference type="Pfam" id="PF16070">
    <property type="entry name" value="Ig_TMEM132_4th"/>
    <property type="match status" value="1"/>
</dbReference>
<feature type="domain" description="Transmembrane protein TMEM132 C-terminal" evidence="9">
    <location>
        <begin position="959"/>
        <end position="1007"/>
    </location>
</feature>
<feature type="compositionally biased region" description="Low complexity" evidence="6">
    <location>
        <begin position="836"/>
        <end position="851"/>
    </location>
</feature>
<protein>
    <recommendedName>
        <fullName evidence="14">TMEM132 domain-containing protein</fullName>
    </recommendedName>
</protein>
<feature type="transmembrane region" description="Helical" evidence="7">
    <location>
        <begin position="966"/>
        <end position="988"/>
    </location>
</feature>
<dbReference type="EMBL" id="NIVC01002010">
    <property type="protein sequence ID" value="PAA61648.1"/>
    <property type="molecule type" value="Genomic_DNA"/>
</dbReference>
<dbReference type="PANTHER" id="PTHR13388">
    <property type="entry name" value="DETONATOR, ISOFORM E"/>
    <property type="match status" value="1"/>
</dbReference>
<evidence type="ECO:0000259" key="10">
    <source>
        <dbReference type="Pfam" id="PF16070"/>
    </source>
</evidence>
<dbReference type="GO" id="GO:0016020">
    <property type="term" value="C:membrane"/>
    <property type="evidence" value="ECO:0007669"/>
    <property type="project" value="UniProtKB-SubCell"/>
</dbReference>
<evidence type="ECO:0000313" key="13">
    <source>
        <dbReference type="Proteomes" id="UP000215902"/>
    </source>
</evidence>
<accession>A0A267EJG7</accession>
<feature type="chain" id="PRO_5012017821" description="TMEM132 domain-containing protein" evidence="8">
    <location>
        <begin position="31"/>
        <end position="1313"/>
    </location>
</feature>
<keyword evidence="5 7" id="KW-0472">Membrane</keyword>
<keyword evidence="4 7" id="KW-1133">Transmembrane helix</keyword>
<dbReference type="InterPro" id="IPR055423">
    <property type="entry name" value="Ig_TMEM132_5th"/>
</dbReference>
<dbReference type="InterPro" id="IPR031437">
    <property type="entry name" value="Ig_TMEM132_4th"/>
</dbReference>
<evidence type="ECO:0000256" key="7">
    <source>
        <dbReference type="SAM" id="Phobius"/>
    </source>
</evidence>
<feature type="compositionally biased region" description="Low complexity" evidence="6">
    <location>
        <begin position="1236"/>
        <end position="1249"/>
    </location>
</feature>
<feature type="compositionally biased region" description="Low complexity" evidence="6">
    <location>
        <begin position="1010"/>
        <end position="1052"/>
    </location>
</feature>
<feature type="region of interest" description="Disordered" evidence="6">
    <location>
        <begin position="897"/>
        <end position="958"/>
    </location>
</feature>
<dbReference type="Pfam" id="PF23486">
    <property type="entry name" value="Ig_TMEM132_5th"/>
    <property type="match status" value="1"/>
</dbReference>
<dbReference type="InterPro" id="IPR026307">
    <property type="entry name" value="TMEM132"/>
</dbReference>
<evidence type="ECO:0000256" key="6">
    <source>
        <dbReference type="SAM" id="MobiDB-lite"/>
    </source>
</evidence>
<evidence type="ECO:0008006" key="14">
    <source>
        <dbReference type="Google" id="ProtNLM"/>
    </source>
</evidence>
<feature type="domain" description="Transmembrane protein family 132 fourth" evidence="10">
    <location>
        <begin position="404"/>
        <end position="498"/>
    </location>
</feature>
<keyword evidence="13" id="KW-1185">Reference proteome</keyword>
<dbReference type="Proteomes" id="UP000215902">
    <property type="component" value="Unassembled WGS sequence"/>
</dbReference>
<keyword evidence="3 7" id="KW-0812">Transmembrane</keyword>
<name>A0A267EJG7_9PLAT</name>
<feature type="signal peptide" evidence="8">
    <location>
        <begin position="1"/>
        <end position="30"/>
    </location>
</feature>
<comment type="caution">
    <text evidence="12">The sequence shown here is derived from an EMBL/GenBank/DDBJ whole genome shotgun (WGS) entry which is preliminary data.</text>
</comment>
<gene>
    <name evidence="12" type="ORF">BOX15_Mlig008410g1</name>
</gene>
<feature type="domain" description="Transmembrane protein TMEM132 fifth" evidence="11">
    <location>
        <begin position="503"/>
        <end position="673"/>
    </location>
</feature>
<dbReference type="OrthoDB" id="10026202at2759"/>
<feature type="compositionally biased region" description="Low complexity" evidence="6">
    <location>
        <begin position="860"/>
        <end position="875"/>
    </location>
</feature>
<evidence type="ECO:0000259" key="11">
    <source>
        <dbReference type="Pfam" id="PF23486"/>
    </source>
</evidence>
<comment type="subcellular location">
    <subcellularLocation>
        <location evidence="1">Membrane</location>
        <topology evidence="1">Single-pass type I membrane protein</topology>
    </subcellularLocation>
</comment>
<feature type="region of interest" description="Disordered" evidence="6">
    <location>
        <begin position="1000"/>
        <end position="1080"/>
    </location>
</feature>
<dbReference type="STRING" id="282301.A0A267EJG7"/>
<evidence type="ECO:0000256" key="4">
    <source>
        <dbReference type="ARBA" id="ARBA00022989"/>
    </source>
</evidence>
<evidence type="ECO:0000256" key="1">
    <source>
        <dbReference type="ARBA" id="ARBA00004479"/>
    </source>
</evidence>
<dbReference type="Pfam" id="PF15706">
    <property type="entry name" value="TMEM132_C"/>
    <property type="match status" value="1"/>
</dbReference>
<evidence type="ECO:0000259" key="9">
    <source>
        <dbReference type="Pfam" id="PF15706"/>
    </source>
</evidence>
<sequence length="1313" mass="141832">MELRFSLQPRPLLLLAQLLLLSLSPELASASQKYSVEPIGSGFFKEQQPQLRQQPVGGPDSREFVITSLAKNPRVRLDSGPFSATHYVQSNLHNQLSAINLTHVNFQPSVHFISSHLEPPEGSRSHTALYLLAHIDPTPEPARLNRNARVCFEVHVRAKADGKTEVGYCSIPVGRHECVVTVILKAGLAHQYTGSVSRVEATYNAYLSLQGANTRCYMSDHSAIRLHEEARSVPGSLPVVSAKQVEREIDNDLRVVYREQRLKQGNDLQVDVLVKEFSKIVTFNLEVQIEPPGAAAVFDHVLLSQRQNWITRWSIADGNRSLSVNGTISNEYYNAKLSTKSLICTVFVRALAGAADAAAFASDRVRLRWYVKKTSERGGNWVNRLADERAAIGTEHRLYDGVRGLVAVYKEADLLNLAAISGEFARSQLWLYAVNDALVPERIHTANCYHSKEEVIKVGKRCEYVYFNGTERSGGDGATITAKWRSHTAEFAFNVYYPVFPLRVTLTDSELQRIRGWRVPRLSLASGAGGGYAHLRSAPRQPSSSVLRRSRRFGRRAGRRRGGGGVHCRKKFQDARVQVFTRFIMRSQKAGGALLSIPKFSGGAAAPAASSVSSMFADTPAELPDQHQQLLDVTHFAVGRLTVSDSRVAALKGSTLEGVGRGRALVSVAEPRRGNASLSVGTGGSVRIDSVEAHFVTNLSVLLIGDQLMGRYLTAHISRNFERYNQSGYVRIVVRFTDGTEAAVEDIDPDYITVQVVSYNASALRPLDRSLRTNWPIFHAIAEAPDSALVTVRLLQSDFCGGGGSRGSGRPLLKPPASSLVEVRGRIKFPSRRDSPASPSSTSSGSSNSPQQPSPPQSPPTLRSGAGDVAAAGDGRQAPNLNLDSILASPSDYHQLFPGDASASAGSSGGTGYRSSRNGYGGQQPPDSGGKDDGLSFGGGSRSASSAGGVSGGKPRPTARRSPFQIGMFVLLAIFCLAVMVFFVNFAVMCARYRKHRRLPSADSSDAAHRQQQPAAEHQQQQFQHLLQQQSPLPLHGSSLQSMQSPSLLLQSGERRSPPSSVGAFQQQQRRGPLQPGEEEYTDNNWVWVGLDTLQDKKLCRDDGTIYRHTKFIQPVRSALTAAAAVPPTSSAASSGLAPQSPTDSTSHLTTFGRQGGPATATVASPGASVAAAAGTTYQGQECSIRIVANPLESLQPARLTPRLGTSSMLGSRQHSLATDGSLPRPPMRTSSRRLSPGAAAPPSSSMSPSPVPALNPCATPRFSRQLPPPYSASSSSSAAGIRTGDLSWSQSMRRMDYGQLLAYFDHMKETAA</sequence>
<feature type="compositionally biased region" description="Low complexity" evidence="6">
    <location>
        <begin position="1066"/>
        <end position="1076"/>
    </location>
</feature>
<organism evidence="12 13">
    <name type="scientific">Macrostomum lignano</name>
    <dbReference type="NCBI Taxonomy" id="282301"/>
    <lineage>
        <taxon>Eukaryota</taxon>
        <taxon>Metazoa</taxon>
        <taxon>Spiralia</taxon>
        <taxon>Lophotrochozoa</taxon>
        <taxon>Platyhelminthes</taxon>
        <taxon>Rhabditophora</taxon>
        <taxon>Macrostomorpha</taxon>
        <taxon>Macrostomida</taxon>
        <taxon>Macrostomidae</taxon>
        <taxon>Macrostomum</taxon>
    </lineage>
</organism>
<evidence type="ECO:0000256" key="5">
    <source>
        <dbReference type="ARBA" id="ARBA00023136"/>
    </source>
</evidence>
<dbReference type="PANTHER" id="PTHR13388:SF11">
    <property type="entry name" value="DETONATOR, ISOFORM E"/>
    <property type="match status" value="1"/>
</dbReference>
<feature type="region of interest" description="Disordered" evidence="6">
    <location>
        <begin position="1202"/>
        <end position="1283"/>
    </location>
</feature>
<evidence type="ECO:0000256" key="3">
    <source>
        <dbReference type="ARBA" id="ARBA00022692"/>
    </source>
</evidence>
<feature type="region of interest" description="Disordered" evidence="6">
    <location>
        <begin position="826"/>
        <end position="883"/>
    </location>
</feature>
<keyword evidence="8" id="KW-0732">Signal</keyword>
<reference evidence="12 13" key="1">
    <citation type="submission" date="2017-06" db="EMBL/GenBank/DDBJ databases">
        <title>A platform for efficient transgenesis in Macrostomum lignano, a flatworm model organism for stem cell research.</title>
        <authorList>
            <person name="Berezikov E."/>
        </authorList>
    </citation>
    <scope>NUCLEOTIDE SEQUENCE [LARGE SCALE GENOMIC DNA]</scope>
    <source>
        <strain evidence="12">DV1</strain>
        <tissue evidence="12">Whole organism</tissue>
    </source>
</reference>
<comment type="similarity">
    <text evidence="2">Belongs to the TMEM132 family.</text>
</comment>
<dbReference type="InterPro" id="IPR031436">
    <property type="entry name" value="TMEM132_C"/>
</dbReference>
<feature type="compositionally biased region" description="Polar residues" evidence="6">
    <location>
        <begin position="1204"/>
        <end position="1219"/>
    </location>
</feature>